<evidence type="ECO:0000313" key="2">
    <source>
        <dbReference type="Proteomes" id="UP000434052"/>
    </source>
</evidence>
<dbReference type="SUPFAM" id="SSF53850">
    <property type="entry name" value="Periplasmic binding protein-like II"/>
    <property type="match status" value="1"/>
</dbReference>
<dbReference type="Gene3D" id="3.40.190.10">
    <property type="entry name" value="Periplasmic binding protein-like II"/>
    <property type="match status" value="2"/>
</dbReference>
<evidence type="ECO:0000313" key="1">
    <source>
        <dbReference type="EMBL" id="TVM30341.1"/>
    </source>
</evidence>
<reference evidence="1 2" key="1">
    <citation type="submission" date="2018-06" db="EMBL/GenBank/DDBJ databases">
        <title>Complete genome of Desulfovibrio marinus P48SEP.</title>
        <authorList>
            <person name="Crispim J.S."/>
            <person name="Vidigal P.M.P."/>
            <person name="Silva L.C.F."/>
            <person name="Araujo L.C."/>
            <person name="Laguardia C.N."/>
            <person name="Dias R.S."/>
            <person name="Sousa M.P."/>
            <person name="Paula S.O."/>
            <person name="Silva C."/>
        </authorList>
    </citation>
    <scope>NUCLEOTIDE SEQUENCE [LARGE SCALE GENOMIC DNA]</scope>
    <source>
        <strain evidence="1 2">P48SEP</strain>
    </source>
</reference>
<sequence length="290" mass="32087">MSDTPIKKVDLSKRAEIIIPSPAGAITYAYLPQYSHTTSYSRHRLLIEYLSRETGLELRQVFPDTFDEHVKMVARGEIDISFSNPMVYVRLANLGAHAFARVVEASGSPSFRGQIITRADSDIRTLQDCVGKHWFAVDPNSAGGYLFVLGHFMMHGIEPRDFASIDFAPGPGGKQEKVAMAVYAGTYDFGSIREGTLDVVADKIDISRLRIVDQTRSYPGWVYAARRGLNPEVVQKIADAMFALDKAKAQDALILEAAEIEDIIPAEDADYQPVRELMARLGMLGQNATD</sequence>
<proteinExistence type="predicted"/>
<organism evidence="1 2">
    <name type="scientific">Oceanidesulfovibrio marinus</name>
    <dbReference type="NCBI Taxonomy" id="370038"/>
    <lineage>
        <taxon>Bacteria</taxon>
        <taxon>Pseudomonadati</taxon>
        <taxon>Thermodesulfobacteriota</taxon>
        <taxon>Desulfovibrionia</taxon>
        <taxon>Desulfovibrionales</taxon>
        <taxon>Desulfovibrionaceae</taxon>
        <taxon>Oceanidesulfovibrio</taxon>
    </lineage>
</organism>
<dbReference type="EMBL" id="QMIF01000025">
    <property type="protein sequence ID" value="TVM30341.1"/>
    <property type="molecule type" value="Genomic_DNA"/>
</dbReference>
<dbReference type="Proteomes" id="UP000434052">
    <property type="component" value="Unassembled WGS sequence"/>
</dbReference>
<accession>A0A6P1ZC91</accession>
<dbReference type="AlphaFoldDB" id="A0A6P1ZC91"/>
<dbReference type="PANTHER" id="PTHR35841:SF1">
    <property type="entry name" value="PHOSPHONATES-BINDING PERIPLASMIC PROTEIN"/>
    <property type="match status" value="1"/>
</dbReference>
<gene>
    <name evidence="1" type="ORF">DQK91_21250</name>
</gene>
<dbReference type="PANTHER" id="PTHR35841">
    <property type="entry name" value="PHOSPHONATES-BINDING PERIPLASMIC PROTEIN"/>
    <property type="match status" value="1"/>
</dbReference>
<protein>
    <submittedName>
        <fullName evidence="1">Phosphonate ABC transporter substrate-binding protein</fullName>
    </submittedName>
</protein>
<comment type="caution">
    <text evidence="1">The sequence shown here is derived from an EMBL/GenBank/DDBJ whole genome shotgun (WGS) entry which is preliminary data.</text>
</comment>
<name>A0A6P1ZC91_9BACT</name>
<dbReference type="CDD" id="cd01071">
    <property type="entry name" value="PBP2_PhnD_like"/>
    <property type="match status" value="1"/>
</dbReference>
<dbReference type="Pfam" id="PF12974">
    <property type="entry name" value="Phosphonate-bd"/>
    <property type="match status" value="1"/>
</dbReference>
<dbReference type="OrthoDB" id="9764656at2"/>